<keyword evidence="2" id="KW-0732">Signal</keyword>
<dbReference type="PANTHER" id="PTHR42928">
    <property type="entry name" value="TRICARBOXYLATE-BINDING PROTEIN"/>
    <property type="match status" value="1"/>
</dbReference>
<dbReference type="Gene3D" id="3.40.190.10">
    <property type="entry name" value="Periplasmic binding protein-like II"/>
    <property type="match status" value="1"/>
</dbReference>
<dbReference type="Gene3D" id="3.40.190.150">
    <property type="entry name" value="Bordetella uptake gene, domain 1"/>
    <property type="match status" value="1"/>
</dbReference>
<dbReference type="InterPro" id="IPR042100">
    <property type="entry name" value="Bug_dom1"/>
</dbReference>
<accession>A0ABS5F870</accession>
<dbReference type="Pfam" id="PF03401">
    <property type="entry name" value="TctC"/>
    <property type="match status" value="1"/>
</dbReference>
<dbReference type="InterPro" id="IPR005064">
    <property type="entry name" value="BUG"/>
</dbReference>
<dbReference type="EMBL" id="JAAGBB010000067">
    <property type="protein sequence ID" value="MBR0668732.1"/>
    <property type="molecule type" value="Genomic_DNA"/>
</dbReference>
<comment type="similarity">
    <text evidence="1">Belongs to the UPF0065 (bug) family.</text>
</comment>
<comment type="caution">
    <text evidence="3">The sequence shown here is derived from an EMBL/GenBank/DDBJ whole genome shotgun (WGS) entry which is preliminary data.</text>
</comment>
<sequence length="311" mass="31810">MRRRSLLLATLAAPAIARAAGGLPGGTATVVCGFAAGGIGDALSRLVAEAARDRRGAPVIVENRPGNGGAIATERVSRAAPDGLTIVLGSPSALLVLPHQGNVGYDPVGGLTPLGQLIAQPLPVYVRADSALADWRGAIAFARANPGRFTWGTAGSRSFAEIVVEKAFEQERVETTSVPFRGGAEAVQALLGGHVMAVASTDYGPLLRQDAVRLLAETGPNPVPGHPGVPTFRALGYPLSPPAGYGFLGPARMAPEAAAWWEALLGDIGGSPVLPAFAERYVGVAAPEDAAGYARIIREGHAGFGRALRPG</sequence>
<name>A0ABS5F870_9PROT</name>
<organism evidence="3 4">
    <name type="scientific">Plastoroseomonas hellenica</name>
    <dbReference type="NCBI Taxonomy" id="2687306"/>
    <lineage>
        <taxon>Bacteria</taxon>
        <taxon>Pseudomonadati</taxon>
        <taxon>Pseudomonadota</taxon>
        <taxon>Alphaproteobacteria</taxon>
        <taxon>Acetobacterales</taxon>
        <taxon>Acetobacteraceae</taxon>
        <taxon>Plastoroseomonas</taxon>
    </lineage>
</organism>
<dbReference type="PIRSF" id="PIRSF017082">
    <property type="entry name" value="YflP"/>
    <property type="match status" value="1"/>
</dbReference>
<evidence type="ECO:0000313" key="3">
    <source>
        <dbReference type="EMBL" id="MBR0668732.1"/>
    </source>
</evidence>
<dbReference type="Proteomes" id="UP001196870">
    <property type="component" value="Unassembled WGS sequence"/>
</dbReference>
<feature type="signal peptide" evidence="2">
    <location>
        <begin position="1"/>
        <end position="19"/>
    </location>
</feature>
<dbReference type="RefSeq" id="WP_211856667.1">
    <property type="nucleotide sequence ID" value="NZ_JAAGBB010000067.1"/>
</dbReference>
<reference evidence="4" key="1">
    <citation type="journal article" date="2021" name="Syst. Appl. Microbiol.">
        <title>Roseomonas hellenica sp. nov., isolated from roots of wild-growing Alkanna tinctoria.</title>
        <authorList>
            <person name="Rat A."/>
            <person name="Naranjo H.D."/>
            <person name="Lebbe L."/>
            <person name="Cnockaert M."/>
            <person name="Krigas N."/>
            <person name="Grigoriadou K."/>
            <person name="Maloupa E."/>
            <person name="Willems A."/>
        </authorList>
    </citation>
    <scope>NUCLEOTIDE SEQUENCE [LARGE SCALE GENOMIC DNA]</scope>
    <source>
        <strain evidence="4">LMG 31523</strain>
    </source>
</reference>
<keyword evidence="4" id="KW-1185">Reference proteome</keyword>
<feature type="chain" id="PRO_5046897940" evidence="2">
    <location>
        <begin position="20"/>
        <end position="311"/>
    </location>
</feature>
<dbReference type="PANTHER" id="PTHR42928:SF5">
    <property type="entry name" value="BLR1237 PROTEIN"/>
    <property type="match status" value="1"/>
</dbReference>
<evidence type="ECO:0000256" key="2">
    <source>
        <dbReference type="SAM" id="SignalP"/>
    </source>
</evidence>
<proteinExistence type="inferred from homology"/>
<gene>
    <name evidence="3" type="ORF">GXW71_30565</name>
</gene>
<evidence type="ECO:0000313" key="4">
    <source>
        <dbReference type="Proteomes" id="UP001196870"/>
    </source>
</evidence>
<dbReference type="CDD" id="cd07012">
    <property type="entry name" value="PBP2_Bug_TTT"/>
    <property type="match status" value="1"/>
</dbReference>
<evidence type="ECO:0000256" key="1">
    <source>
        <dbReference type="ARBA" id="ARBA00006987"/>
    </source>
</evidence>
<protein>
    <submittedName>
        <fullName evidence="3">Tripartite tricarboxylate transporter substrate binding protein</fullName>
    </submittedName>
</protein>